<evidence type="ECO:0000313" key="2">
    <source>
        <dbReference type="Proteomes" id="UP001596542"/>
    </source>
</evidence>
<sequence length="807" mass="89650">MSKNHPLDLTQQYQALRSKLGPHHAPAGLYVQNKKLPFVGRVNCNVNRLETGSWNEIVIDYEVGAAGLADGGWFKATFKFYSDWALFQTSDPTAANYISAEYQSGKLVPGQSPATVQSLSVRFDQKGHERPFQKAIIVDVVDGYLNAGDHIILRLGDRRGGGPGTRVQTFTEDRFRFRCYVDPLGTSRFAAVPGDIVIDMAPGAAARLLIAGPRFVRSGQTAPFRFSLQDRWGNACHAQAGKLLLRAYAGDALVYEKTHALPDLLSDTAWASIGVDDLPSDRGDLRLVAELPEHTHIRPAVAHLSINDSFPAPRSYYADLHVHASDTVGTNSPAYNAAYARDIGGIDVLGYTANDFQITDENWQLGVDTVEEFNKPGHFVCYPVQEWCGSSTAGGDHNVVFLGDAAPDFPYNARGEHNRTFLWNEDMKGSAVETGRWPVEELWAAYIDDPEQHLIMPHVGGRRYIPDWHHPELERLVEIASSWGHFGWLYQDVITRGYRIGVAASGDEHRGRPGGGPPGTQVFGVHGGLTGVIAESLDRRSIGRALRARHTWATTGEHTALLVHAGKHIQGDEFTHSGPLKLDYNFLGGAGWDEIAAYDHTGLIWKRNLHQELGYSERLIRLRWGGARVPDRYRWASWRGRITILNGTINRFQSHGFEHGEENCWREGTTDIVFRSDTYGDADSIDIDITNLKNCTIRIEGTIDSYIKVGDPLQPNPFKHVPSFQWEISGASLLQEGGLRQELGGTELFLALERLTEQALPVTVQGELEVELKKTSFGHHPIYFTGRQQDDSKVWSSAMFVTPVELT</sequence>
<protein>
    <recommendedName>
        <fullName evidence="3">DUF3604 domain-containing protein</fullName>
    </recommendedName>
</protein>
<dbReference type="EMBL" id="JBHTBU010000001">
    <property type="protein sequence ID" value="MFC7287324.1"/>
    <property type="molecule type" value="Genomic_DNA"/>
</dbReference>
<evidence type="ECO:0000313" key="1">
    <source>
        <dbReference type="EMBL" id="MFC7287324.1"/>
    </source>
</evidence>
<gene>
    <name evidence="1" type="ORF">ACFQPC_04660</name>
</gene>
<dbReference type="Proteomes" id="UP001596542">
    <property type="component" value="Unassembled WGS sequence"/>
</dbReference>
<comment type="caution">
    <text evidence="1">The sequence shown here is derived from an EMBL/GenBank/DDBJ whole genome shotgun (WGS) entry which is preliminary data.</text>
</comment>
<accession>A0ABW2I8E3</accession>
<dbReference type="Gene3D" id="3.20.20.140">
    <property type="entry name" value="Metal-dependent hydrolases"/>
    <property type="match status" value="1"/>
</dbReference>
<organism evidence="1 2">
    <name type="scientific">Herminiimonas glaciei</name>
    <dbReference type="NCBI Taxonomy" id="523788"/>
    <lineage>
        <taxon>Bacteria</taxon>
        <taxon>Pseudomonadati</taxon>
        <taxon>Pseudomonadota</taxon>
        <taxon>Betaproteobacteria</taxon>
        <taxon>Burkholderiales</taxon>
        <taxon>Oxalobacteraceae</taxon>
        <taxon>Herminiimonas</taxon>
    </lineage>
</organism>
<reference evidence="2" key="1">
    <citation type="journal article" date="2019" name="Int. J. Syst. Evol. Microbiol.">
        <title>The Global Catalogue of Microorganisms (GCM) 10K type strain sequencing project: providing services to taxonomists for standard genome sequencing and annotation.</title>
        <authorList>
            <consortium name="The Broad Institute Genomics Platform"/>
            <consortium name="The Broad Institute Genome Sequencing Center for Infectious Disease"/>
            <person name="Wu L."/>
            <person name="Ma J."/>
        </authorList>
    </citation>
    <scope>NUCLEOTIDE SEQUENCE [LARGE SCALE GENOMIC DNA]</scope>
    <source>
        <strain evidence="2">KACC 12508</strain>
    </source>
</reference>
<proteinExistence type="predicted"/>
<dbReference type="RefSeq" id="WP_382270426.1">
    <property type="nucleotide sequence ID" value="NZ_JBHTBU010000001.1"/>
</dbReference>
<evidence type="ECO:0008006" key="3">
    <source>
        <dbReference type="Google" id="ProtNLM"/>
    </source>
</evidence>
<name>A0ABW2I8E3_9BURK</name>
<keyword evidence="2" id="KW-1185">Reference proteome</keyword>